<dbReference type="GO" id="GO:0045292">
    <property type="term" value="P:mRNA cis splicing, via spliceosome"/>
    <property type="evidence" value="ECO:0007669"/>
    <property type="project" value="InterPro"/>
</dbReference>
<comment type="similarity">
    <text evidence="7">Belongs to the PRPF40 family.</text>
</comment>
<dbReference type="Gene3D" id="1.10.10.440">
    <property type="entry name" value="FF domain"/>
    <property type="match status" value="5"/>
</dbReference>
<evidence type="ECO:0000256" key="10">
    <source>
        <dbReference type="SAM" id="MobiDB-lite"/>
    </source>
</evidence>
<feature type="domain" description="FF" evidence="12">
    <location>
        <begin position="598"/>
        <end position="652"/>
    </location>
</feature>
<feature type="compositionally biased region" description="Polar residues" evidence="10">
    <location>
        <begin position="334"/>
        <end position="343"/>
    </location>
</feature>
<organism evidence="13 14">
    <name type="scientific">Cannabis sativa</name>
    <name type="common">Hemp</name>
    <name type="synonym">Marijuana</name>
    <dbReference type="NCBI Taxonomy" id="3483"/>
    <lineage>
        <taxon>Eukaryota</taxon>
        <taxon>Viridiplantae</taxon>
        <taxon>Streptophyta</taxon>
        <taxon>Embryophyta</taxon>
        <taxon>Tracheophyta</taxon>
        <taxon>Spermatophyta</taxon>
        <taxon>Magnoliopsida</taxon>
        <taxon>eudicotyledons</taxon>
        <taxon>Gunneridae</taxon>
        <taxon>Pentapetalae</taxon>
        <taxon>rosids</taxon>
        <taxon>fabids</taxon>
        <taxon>Rosales</taxon>
        <taxon>Cannabaceae</taxon>
        <taxon>Cannabis</taxon>
    </lineage>
</organism>
<dbReference type="PROSITE" id="PS50020">
    <property type="entry name" value="WW_DOMAIN_2"/>
    <property type="match status" value="2"/>
</dbReference>
<evidence type="ECO:0000256" key="8">
    <source>
        <dbReference type="ARBA" id="ARBA00064817"/>
    </source>
</evidence>
<dbReference type="PROSITE" id="PS01159">
    <property type="entry name" value="WW_DOMAIN_1"/>
    <property type="match status" value="1"/>
</dbReference>
<dbReference type="AlphaFoldDB" id="A0A803P2J0"/>
<dbReference type="GO" id="GO:0070063">
    <property type="term" value="F:RNA polymerase binding"/>
    <property type="evidence" value="ECO:0007669"/>
    <property type="project" value="UniProtKB-ARBA"/>
</dbReference>
<feature type="region of interest" description="Disordered" evidence="10">
    <location>
        <begin position="865"/>
        <end position="1014"/>
    </location>
</feature>
<dbReference type="CDD" id="cd00201">
    <property type="entry name" value="WW"/>
    <property type="match status" value="2"/>
</dbReference>
<dbReference type="InterPro" id="IPR039726">
    <property type="entry name" value="Prp40-like"/>
</dbReference>
<feature type="coiled-coil region" evidence="9">
    <location>
        <begin position="724"/>
        <end position="751"/>
    </location>
</feature>
<dbReference type="SMART" id="SM00456">
    <property type="entry name" value="WW"/>
    <property type="match status" value="2"/>
</dbReference>
<dbReference type="PROSITE" id="PS51676">
    <property type="entry name" value="FF"/>
    <property type="match status" value="4"/>
</dbReference>
<evidence type="ECO:0000256" key="2">
    <source>
        <dbReference type="ARBA" id="ARBA00022664"/>
    </source>
</evidence>
<evidence type="ECO:0000256" key="6">
    <source>
        <dbReference type="ARBA" id="ARBA00056384"/>
    </source>
</evidence>
<sequence>MWVGMSVRSPLGWTMDPQSLPAMPFQFRPPVPAQQSQQFIPVTSQHFQPVGRGVPPMNVAMPPGPPQAPQPFYSQQVQQFPPQPMPLPIAHPNSHPLPVAHPNNHLFPVGHPQHSAQTPNNFTPNIVGPGTPLSSSYTFAASYGQMQRGFSDSTQYQSIQMHVANVSSEGQPMLSAQSQSSVPVTSQHQTIEKPSMTNVSAPVSNVQLNLIQSEWLEHTSPDGRKYYYNRRTKLSSWEKPVDLMTPIERADASTNWKEFTSPDGKKYYYNKVTKESKWVMPEELKLAREQLANVSLKESQDKANVSLKDPREKESWPASDTVSSPKVESAPYIDTSSKAQGIASSPVSVEPISSAGEQQAVVVSRSSSSPVAAPTTKASVDGDHSSISVPSTSNTSTEGIGAVTTAVTEPMNNSDNSAQDFTASAGVSAHKEEALKDVTVEMSKEIAAEDKTVEPEPLVYATKLEAKNVFMSLLESFNVGSDWTWDRAMRVIINDKRYGALKSLGERKQAFNEFLNQRKKLDAEERRMKHKKAREEFKKMLEESTDITPSTRWSKLESLFENDERFKAVERDRDRRELLESHIEELLKKEREKAMEQRKRHIMEYRQFLESCDFIKVNSQWRKLQDRLEADERCSCLEKIDRLDVFQEYIRDLEKEEEEQRKIQKEELRKAERKNRDEFRKMMEDHVVDGTLTIKTHWRDYFMKVKDLPAYVAVSSNTSGSTAKDLFEDALEELQKQYHDDRTRIKDAVKSGKIILSSTSTFDDFKHMITGEISSPPVSDFNLRFVFDELLERVREKEDKEAKKRKRCMEDFSDLLSSTKDITALSGWEDCKQLFENSQEYSSIGDENLCQQIFEKHVTQLKERAKEREQAKVKEQKRKEEKTRKEKERNEGERSKFKHRREKEEHLEKDVSDNENFDAEGHLNKDNKRSGKDSSRKHRKRHHNYDDGADENENDQLKKSHGSSSSHKKSRRHTSASESDQESRSRRHRRDHRHSSRRSGDLEDGEFGDGREDS</sequence>
<evidence type="ECO:0000313" key="13">
    <source>
        <dbReference type="EnsemblPlants" id="cds.evm.model.02.77"/>
    </source>
</evidence>
<dbReference type="EnsemblPlants" id="evm.model.02.77">
    <property type="protein sequence ID" value="cds.evm.model.02.77"/>
    <property type="gene ID" value="evm.TU.02.77"/>
</dbReference>
<keyword evidence="3" id="KW-0677">Repeat</keyword>
<keyword evidence="5" id="KW-0539">Nucleus</keyword>
<dbReference type="SUPFAM" id="SSF51045">
    <property type="entry name" value="WW domain"/>
    <property type="match status" value="2"/>
</dbReference>
<feature type="compositionally biased region" description="Basic residues" evidence="10">
    <location>
        <begin position="985"/>
        <end position="997"/>
    </location>
</feature>
<evidence type="ECO:0000256" key="7">
    <source>
        <dbReference type="ARBA" id="ARBA00061317"/>
    </source>
</evidence>
<dbReference type="FunFam" id="1.10.10.440:FF:000026">
    <property type="entry name" value="Pre-mRNA-processing protein 40A"/>
    <property type="match status" value="1"/>
</dbReference>
<feature type="compositionally biased region" description="Basic and acidic residues" evidence="10">
    <location>
        <begin position="902"/>
        <end position="912"/>
    </location>
</feature>
<dbReference type="FunFam" id="1.10.10.440:FF:000024">
    <property type="entry name" value="Pre-mRNA-processing protein 40A"/>
    <property type="match status" value="1"/>
</dbReference>
<feature type="domain" description="FF" evidence="12">
    <location>
        <begin position="463"/>
        <end position="517"/>
    </location>
</feature>
<feature type="region of interest" description="Disordered" evidence="10">
    <location>
        <begin position="360"/>
        <end position="399"/>
    </location>
</feature>
<dbReference type="Gramene" id="evm.model.02.77">
    <property type="protein sequence ID" value="cds.evm.model.02.77"/>
    <property type="gene ID" value="evm.TU.02.77"/>
</dbReference>
<dbReference type="FunFam" id="1.10.10.440:FF:000013">
    <property type="entry name" value="pre-mRNA-processing protein 40A isoform X1"/>
    <property type="match status" value="1"/>
</dbReference>
<feature type="compositionally biased region" description="Basic and acidic residues" evidence="10">
    <location>
        <begin position="865"/>
        <end position="895"/>
    </location>
</feature>
<feature type="coiled-coil region" evidence="9">
    <location>
        <begin position="569"/>
        <end position="599"/>
    </location>
</feature>
<evidence type="ECO:0000256" key="3">
    <source>
        <dbReference type="ARBA" id="ARBA00022737"/>
    </source>
</evidence>
<dbReference type="PANTHER" id="PTHR11864:SF33">
    <property type="entry name" value="PRE-MRNA-PROCESSING PROTEIN 40B"/>
    <property type="match status" value="1"/>
</dbReference>
<comment type="subunit">
    <text evidence="8">Interacts (via the WW domains) with the phosphorylated C-terminal domain of NRPB1 (via CTD domain).</text>
</comment>
<accession>A0A803P2J0</accession>
<keyword evidence="9" id="KW-0175">Coiled coil</keyword>
<evidence type="ECO:0000259" key="11">
    <source>
        <dbReference type="PROSITE" id="PS50020"/>
    </source>
</evidence>
<dbReference type="GO" id="GO:0071004">
    <property type="term" value="C:U2-type prespliceosome"/>
    <property type="evidence" value="ECO:0007669"/>
    <property type="project" value="TreeGrafter"/>
</dbReference>
<feature type="domain" description="WW" evidence="11">
    <location>
        <begin position="250"/>
        <end position="283"/>
    </location>
</feature>
<dbReference type="OMA" id="HDELNYG"/>
<dbReference type="Proteomes" id="UP000596661">
    <property type="component" value="Chromosome 2"/>
</dbReference>
<proteinExistence type="inferred from homology"/>
<dbReference type="InterPro" id="IPR001202">
    <property type="entry name" value="WW_dom"/>
</dbReference>
<keyword evidence="14" id="KW-1185">Reference proteome</keyword>
<dbReference type="SMART" id="SM00441">
    <property type="entry name" value="FF"/>
    <property type="match status" value="5"/>
</dbReference>
<evidence type="ECO:0000256" key="5">
    <source>
        <dbReference type="ARBA" id="ARBA00023242"/>
    </source>
</evidence>
<dbReference type="Gene3D" id="2.20.70.10">
    <property type="match status" value="2"/>
</dbReference>
<feature type="domain" description="WW" evidence="11">
    <location>
        <begin position="209"/>
        <end position="242"/>
    </location>
</feature>
<evidence type="ECO:0000256" key="9">
    <source>
        <dbReference type="SAM" id="Coils"/>
    </source>
</evidence>
<dbReference type="Pfam" id="PF25432">
    <property type="entry name" value="FF_PRPF40A"/>
    <property type="match status" value="1"/>
</dbReference>
<feature type="coiled-coil region" evidence="9">
    <location>
        <begin position="646"/>
        <end position="681"/>
    </location>
</feature>
<reference evidence="13" key="1">
    <citation type="submission" date="2018-11" db="EMBL/GenBank/DDBJ databases">
        <authorList>
            <person name="Grassa J C."/>
        </authorList>
    </citation>
    <scope>NUCLEOTIDE SEQUENCE [LARGE SCALE GENOMIC DNA]</scope>
</reference>
<comment type="subcellular location">
    <subcellularLocation>
        <location evidence="1">Nucleus</location>
    </subcellularLocation>
</comment>
<dbReference type="EMBL" id="UZAU01000084">
    <property type="status" value="NOT_ANNOTATED_CDS"/>
    <property type="molecule type" value="Genomic_DNA"/>
</dbReference>
<comment type="function">
    <text evidence="6">Binds the phosphorylated C-terminal domain (CTD) of the largest subunit of RNA polymerase II and functions as a scaffold for RNA processing machineries. May be involved in pre-mRNA splicing.</text>
</comment>
<name>A0A803P2J0_CANSA</name>
<dbReference type="FunFam" id="1.10.10.440:FF:000019">
    <property type="entry name" value="Pre-mRNA-processing protein 40A"/>
    <property type="match status" value="1"/>
</dbReference>
<dbReference type="InterPro" id="IPR036020">
    <property type="entry name" value="WW_dom_sf"/>
</dbReference>
<feature type="domain" description="FF" evidence="12">
    <location>
        <begin position="529"/>
        <end position="585"/>
    </location>
</feature>
<reference evidence="13" key="2">
    <citation type="submission" date="2021-03" db="UniProtKB">
        <authorList>
            <consortium name="EnsemblPlants"/>
        </authorList>
    </citation>
    <scope>IDENTIFICATION</scope>
</reference>
<dbReference type="GO" id="GO:0005685">
    <property type="term" value="C:U1 snRNP"/>
    <property type="evidence" value="ECO:0007669"/>
    <property type="project" value="TreeGrafter"/>
</dbReference>
<feature type="compositionally biased region" description="Basic and acidic residues" evidence="10">
    <location>
        <begin position="919"/>
        <end position="934"/>
    </location>
</feature>
<dbReference type="InterPro" id="IPR036517">
    <property type="entry name" value="FF_domain_sf"/>
</dbReference>
<dbReference type="InterPro" id="IPR002713">
    <property type="entry name" value="FF_domain"/>
</dbReference>
<feature type="domain" description="FF" evidence="12">
    <location>
        <begin position="670"/>
        <end position="733"/>
    </location>
</feature>
<evidence type="ECO:0008006" key="15">
    <source>
        <dbReference type="Google" id="ProtNLM"/>
    </source>
</evidence>
<evidence type="ECO:0000259" key="12">
    <source>
        <dbReference type="PROSITE" id="PS51676"/>
    </source>
</evidence>
<dbReference type="Pfam" id="PF00397">
    <property type="entry name" value="WW"/>
    <property type="match status" value="2"/>
</dbReference>
<dbReference type="FunFam" id="1.10.10.440:FF:000022">
    <property type="entry name" value="Pre-mRNA-processing protein 40A"/>
    <property type="match status" value="1"/>
</dbReference>
<protein>
    <recommendedName>
        <fullName evidence="15">Pre-mRNA-processing protein 40A</fullName>
    </recommendedName>
</protein>
<keyword evidence="2" id="KW-0507">mRNA processing</keyword>
<evidence type="ECO:0000256" key="4">
    <source>
        <dbReference type="ARBA" id="ARBA00023187"/>
    </source>
</evidence>
<dbReference type="Pfam" id="PF01846">
    <property type="entry name" value="FF"/>
    <property type="match status" value="4"/>
</dbReference>
<feature type="compositionally biased region" description="Low complexity" evidence="10">
    <location>
        <begin position="360"/>
        <end position="397"/>
    </location>
</feature>
<evidence type="ECO:0000313" key="14">
    <source>
        <dbReference type="Proteomes" id="UP000596661"/>
    </source>
</evidence>
<dbReference type="SUPFAM" id="SSF81698">
    <property type="entry name" value="FF domain"/>
    <property type="match status" value="5"/>
</dbReference>
<feature type="region of interest" description="Disordered" evidence="10">
    <location>
        <begin position="297"/>
        <end position="343"/>
    </location>
</feature>
<evidence type="ECO:0000256" key="1">
    <source>
        <dbReference type="ARBA" id="ARBA00004123"/>
    </source>
</evidence>
<keyword evidence="4" id="KW-0508">mRNA splicing</keyword>
<dbReference type="PANTHER" id="PTHR11864">
    <property type="entry name" value="PRE-MRNA-PROCESSING PROTEIN PRP40"/>
    <property type="match status" value="1"/>
</dbReference>
<dbReference type="GO" id="GO:0003723">
    <property type="term" value="F:RNA binding"/>
    <property type="evidence" value="ECO:0007669"/>
    <property type="project" value="TreeGrafter"/>
</dbReference>